<organism evidence="3 4">
    <name type="scientific">Nocardia stercoris</name>
    <dbReference type="NCBI Taxonomy" id="2483361"/>
    <lineage>
        <taxon>Bacteria</taxon>
        <taxon>Bacillati</taxon>
        <taxon>Actinomycetota</taxon>
        <taxon>Actinomycetes</taxon>
        <taxon>Mycobacteriales</taxon>
        <taxon>Nocardiaceae</taxon>
        <taxon>Nocardia</taxon>
    </lineage>
</organism>
<dbReference type="AlphaFoldDB" id="A0A3M2L5G2"/>
<reference evidence="3 4" key="1">
    <citation type="submission" date="2018-10" db="EMBL/GenBank/DDBJ databases">
        <title>Isolation from cow dung.</title>
        <authorList>
            <person name="Ling L."/>
        </authorList>
    </citation>
    <scope>NUCLEOTIDE SEQUENCE [LARGE SCALE GENOMIC DNA]</scope>
    <source>
        <strain evidence="3 4">NEAU-LL90</strain>
    </source>
</reference>
<keyword evidence="4" id="KW-1185">Reference proteome</keyword>
<proteinExistence type="predicted"/>
<dbReference type="SUPFAM" id="SSF48317">
    <property type="entry name" value="Acid phosphatase/Vanadium-dependent haloperoxidase"/>
    <property type="match status" value="1"/>
</dbReference>
<dbReference type="Proteomes" id="UP000279275">
    <property type="component" value="Unassembled WGS sequence"/>
</dbReference>
<gene>
    <name evidence="3" type="ORF">EBN03_16345</name>
</gene>
<sequence length="187" mass="19861">MDPVSFDRDIVTWFAGHRTPVLTTAARWAMELGTGEPGMAVLAVLFVAAVVVGRWWRAGFTIGVSVLLAQAVARALKQVVARPRPPGDLAAVQVGAYSMPSTVAAMTAALAVALYAVVQWRRGFRPYAAALLVTGLGVIACAMVYLGAHWPTDVLAGWCVGALVGFIVIRLSRTVFRGLLLRAARSD</sequence>
<evidence type="ECO:0000256" key="1">
    <source>
        <dbReference type="SAM" id="Phobius"/>
    </source>
</evidence>
<dbReference type="InterPro" id="IPR036938">
    <property type="entry name" value="PAP2/HPO_sf"/>
</dbReference>
<dbReference type="EMBL" id="RFFH01000006">
    <property type="protein sequence ID" value="RMI31763.1"/>
    <property type="molecule type" value="Genomic_DNA"/>
</dbReference>
<evidence type="ECO:0000313" key="3">
    <source>
        <dbReference type="EMBL" id="RMI31763.1"/>
    </source>
</evidence>
<evidence type="ECO:0000313" key="4">
    <source>
        <dbReference type="Proteomes" id="UP000279275"/>
    </source>
</evidence>
<feature type="transmembrane region" description="Helical" evidence="1">
    <location>
        <begin position="96"/>
        <end position="117"/>
    </location>
</feature>
<dbReference type="SMART" id="SM00014">
    <property type="entry name" value="acidPPc"/>
    <property type="match status" value="1"/>
</dbReference>
<feature type="transmembrane region" description="Helical" evidence="1">
    <location>
        <begin position="154"/>
        <end position="172"/>
    </location>
</feature>
<comment type="caution">
    <text evidence="3">The sequence shown here is derived from an EMBL/GenBank/DDBJ whole genome shotgun (WGS) entry which is preliminary data.</text>
</comment>
<protein>
    <submittedName>
        <fullName evidence="3">Phosphatase PAP2 family protein</fullName>
    </submittedName>
</protein>
<keyword evidence="1" id="KW-0472">Membrane</keyword>
<feature type="domain" description="Phosphatidic acid phosphatase type 2/haloperoxidase" evidence="2">
    <location>
        <begin position="62"/>
        <end position="169"/>
    </location>
</feature>
<evidence type="ECO:0000259" key="2">
    <source>
        <dbReference type="SMART" id="SM00014"/>
    </source>
</evidence>
<accession>A0A3M2L5G2</accession>
<feature type="transmembrane region" description="Helical" evidence="1">
    <location>
        <begin position="129"/>
        <end position="148"/>
    </location>
</feature>
<dbReference type="PANTHER" id="PTHR14969">
    <property type="entry name" value="SPHINGOSINE-1-PHOSPHATE PHOSPHOHYDROLASE"/>
    <property type="match status" value="1"/>
</dbReference>
<dbReference type="Pfam" id="PF01569">
    <property type="entry name" value="PAP2"/>
    <property type="match status" value="1"/>
</dbReference>
<dbReference type="PANTHER" id="PTHR14969:SF13">
    <property type="entry name" value="AT30094P"/>
    <property type="match status" value="1"/>
</dbReference>
<feature type="transmembrane region" description="Helical" evidence="1">
    <location>
        <begin position="58"/>
        <end position="76"/>
    </location>
</feature>
<name>A0A3M2L5G2_9NOCA</name>
<dbReference type="Gene3D" id="1.20.144.10">
    <property type="entry name" value="Phosphatidic acid phosphatase type 2/haloperoxidase"/>
    <property type="match status" value="2"/>
</dbReference>
<dbReference type="InterPro" id="IPR000326">
    <property type="entry name" value="PAP2/HPO"/>
</dbReference>
<keyword evidence="1" id="KW-1133">Transmembrane helix</keyword>
<feature type="transmembrane region" description="Helical" evidence="1">
    <location>
        <begin position="37"/>
        <end position="53"/>
    </location>
</feature>
<keyword evidence="1" id="KW-0812">Transmembrane</keyword>